<dbReference type="InterPro" id="IPR005824">
    <property type="entry name" value="KOW"/>
</dbReference>
<dbReference type="SMART" id="SM00739">
    <property type="entry name" value="KOW"/>
    <property type="match status" value="1"/>
</dbReference>
<dbReference type="AlphaFoldDB" id="B1I1L1"/>
<dbReference type="GO" id="GO:0032784">
    <property type="term" value="P:regulation of DNA-templated transcription elongation"/>
    <property type="evidence" value="ECO:0007669"/>
    <property type="project" value="InterPro"/>
</dbReference>
<dbReference type="GO" id="GO:0005829">
    <property type="term" value="C:cytosol"/>
    <property type="evidence" value="ECO:0007669"/>
    <property type="project" value="UniProtKB-ARBA"/>
</dbReference>
<dbReference type="Pfam" id="PF00467">
    <property type="entry name" value="KOW"/>
    <property type="match status" value="1"/>
</dbReference>
<keyword evidence="4 5" id="KW-0804">Transcription</keyword>
<dbReference type="NCBIfam" id="TIGR00922">
    <property type="entry name" value="nusG"/>
    <property type="match status" value="1"/>
</dbReference>
<name>B1I1L1_DESAP</name>
<evidence type="ECO:0000256" key="3">
    <source>
        <dbReference type="ARBA" id="ARBA00023015"/>
    </source>
</evidence>
<dbReference type="GO" id="GO:0006354">
    <property type="term" value="P:DNA-templated transcription elongation"/>
    <property type="evidence" value="ECO:0007669"/>
    <property type="project" value="UniProtKB-UniRule"/>
</dbReference>
<dbReference type="FunFam" id="3.30.70.940:FF:000002">
    <property type="entry name" value="Transcription termination/antitermination protein NusG"/>
    <property type="match status" value="1"/>
</dbReference>
<dbReference type="GO" id="GO:0006353">
    <property type="term" value="P:DNA-templated transcription termination"/>
    <property type="evidence" value="ECO:0007669"/>
    <property type="project" value="UniProtKB-UniRule"/>
</dbReference>
<proteinExistence type="inferred from homology"/>
<dbReference type="InterPro" id="IPR006645">
    <property type="entry name" value="NGN-like_dom"/>
</dbReference>
<dbReference type="Gene3D" id="2.30.30.30">
    <property type="match status" value="1"/>
</dbReference>
<evidence type="ECO:0000256" key="4">
    <source>
        <dbReference type="ARBA" id="ARBA00023163"/>
    </source>
</evidence>
<dbReference type="InterPro" id="IPR001062">
    <property type="entry name" value="Transcrpt_antiterm_NusG"/>
</dbReference>
<comment type="similarity">
    <text evidence="5 7">Belongs to the NusG family.</text>
</comment>
<dbReference type="InterPro" id="IPR014722">
    <property type="entry name" value="Rib_uL2_dom2"/>
</dbReference>
<accession>B1I1L1</accession>
<evidence type="ECO:0000256" key="2">
    <source>
        <dbReference type="ARBA" id="ARBA00022814"/>
    </source>
</evidence>
<evidence type="ECO:0000313" key="11">
    <source>
        <dbReference type="Proteomes" id="UP000008544"/>
    </source>
</evidence>
<evidence type="ECO:0000256" key="5">
    <source>
        <dbReference type="HAMAP-Rule" id="MF_00948"/>
    </source>
</evidence>
<dbReference type="Proteomes" id="UP000008544">
    <property type="component" value="Chromosome"/>
</dbReference>
<dbReference type="EMBL" id="CP000860">
    <property type="protein sequence ID" value="ACA58771.1"/>
    <property type="molecule type" value="Genomic_DNA"/>
</dbReference>
<gene>
    <name evidence="5" type="primary">nusG</name>
    <name evidence="10" type="ordered locus">Daud_0210</name>
</gene>
<keyword evidence="11" id="KW-1185">Reference proteome</keyword>
<keyword evidence="3 5" id="KW-0805">Transcription regulation</keyword>
<dbReference type="OrthoDB" id="9809075at2"/>
<organism evidence="10 11">
    <name type="scientific">Desulforudis audaxviator (strain MP104C)</name>
    <dbReference type="NCBI Taxonomy" id="477974"/>
    <lineage>
        <taxon>Bacteria</taxon>
        <taxon>Bacillati</taxon>
        <taxon>Bacillota</taxon>
        <taxon>Clostridia</taxon>
        <taxon>Thermoanaerobacterales</taxon>
        <taxon>Candidatus Desulforudaceae</taxon>
        <taxon>Candidatus Desulforudis</taxon>
    </lineage>
</organism>
<evidence type="ECO:0000259" key="9">
    <source>
        <dbReference type="SMART" id="SM00739"/>
    </source>
</evidence>
<keyword evidence="2 5" id="KW-0889">Transcription antitermination</keyword>
<dbReference type="InterPro" id="IPR036735">
    <property type="entry name" value="NGN_dom_sf"/>
</dbReference>
<sequence length="178" mass="20282">MSKQWFVVHTYSGYENKVKANLEKRIESMSMEDKIFRIVVPVEDEIEVKGGKRKISKRKIFPGYVMVEMILDDDSYRVVRNTPGVTGFVGSVGIGSKPIPLTDAEANQIISQMEGDEPRIRIDLVPGEKVRVMAGPFENFIGTVDDVNYEKAKIRVMISMFGRETPIELEYFQIEKVT</sequence>
<dbReference type="SUPFAM" id="SSF50104">
    <property type="entry name" value="Translation proteins SH3-like domain"/>
    <property type="match status" value="1"/>
</dbReference>
<evidence type="ECO:0000256" key="6">
    <source>
        <dbReference type="NCBIfam" id="TIGR00922"/>
    </source>
</evidence>
<dbReference type="FunFam" id="2.30.30.30:FF:000002">
    <property type="entry name" value="Transcription termination/antitermination factor NusG"/>
    <property type="match status" value="1"/>
</dbReference>
<keyword evidence="1 5" id="KW-0806">Transcription termination</keyword>
<evidence type="ECO:0000259" key="8">
    <source>
        <dbReference type="SMART" id="SM00738"/>
    </source>
</evidence>
<dbReference type="HAMAP" id="MF_00948">
    <property type="entry name" value="NusG"/>
    <property type="match status" value="1"/>
</dbReference>
<dbReference type="RefSeq" id="WP_012301364.1">
    <property type="nucleotide sequence ID" value="NC_010424.1"/>
</dbReference>
<dbReference type="PROSITE" id="PS01014">
    <property type="entry name" value="NUSG"/>
    <property type="match status" value="1"/>
</dbReference>
<dbReference type="InterPro" id="IPR043425">
    <property type="entry name" value="NusG-like"/>
</dbReference>
<feature type="domain" description="NusG-like N-terminal" evidence="8">
    <location>
        <begin position="2"/>
        <end position="113"/>
    </location>
</feature>
<dbReference type="KEGG" id="dau:Daud_0210"/>
<dbReference type="Gene3D" id="3.30.70.940">
    <property type="entry name" value="NusG, N-terminal domain"/>
    <property type="match status" value="1"/>
</dbReference>
<dbReference type="HOGENOM" id="CLU_067287_1_1_9"/>
<dbReference type="PANTHER" id="PTHR30265:SF2">
    <property type="entry name" value="TRANSCRIPTION TERMINATION_ANTITERMINATION PROTEIN NUSG"/>
    <property type="match status" value="1"/>
</dbReference>
<dbReference type="PRINTS" id="PR00338">
    <property type="entry name" value="NUSGTNSCPFCT"/>
</dbReference>
<dbReference type="InterPro" id="IPR047050">
    <property type="entry name" value="NGN"/>
</dbReference>
<feature type="domain" description="KOW" evidence="9">
    <location>
        <begin position="123"/>
        <end position="150"/>
    </location>
</feature>
<dbReference type="STRING" id="477974.Daud_0210"/>
<dbReference type="GO" id="GO:0031564">
    <property type="term" value="P:transcription antitermination"/>
    <property type="evidence" value="ECO:0007669"/>
    <property type="project" value="UniProtKB-UniRule"/>
</dbReference>
<dbReference type="InterPro" id="IPR008991">
    <property type="entry name" value="Translation_prot_SH3-like_sf"/>
</dbReference>
<evidence type="ECO:0000256" key="7">
    <source>
        <dbReference type="RuleBase" id="RU000538"/>
    </source>
</evidence>
<dbReference type="SMART" id="SM00738">
    <property type="entry name" value="NGN"/>
    <property type="match status" value="1"/>
</dbReference>
<dbReference type="SUPFAM" id="SSF82679">
    <property type="entry name" value="N-utilization substance G protein NusG, N-terminal domain"/>
    <property type="match status" value="1"/>
</dbReference>
<dbReference type="CDD" id="cd06091">
    <property type="entry name" value="KOW_NusG"/>
    <property type="match status" value="1"/>
</dbReference>
<comment type="function">
    <text evidence="5 7">Participates in transcription elongation, termination and antitermination.</text>
</comment>
<reference evidence="11" key="1">
    <citation type="submission" date="2007-10" db="EMBL/GenBank/DDBJ databases">
        <title>Complete sequence of chromosome of Desulforudis audaxviator MP104C.</title>
        <authorList>
            <person name="Copeland A."/>
            <person name="Lucas S."/>
            <person name="Lapidus A."/>
            <person name="Barry K."/>
            <person name="Glavina del Rio T."/>
            <person name="Dalin E."/>
            <person name="Tice H."/>
            <person name="Bruce D."/>
            <person name="Pitluck S."/>
            <person name="Lowry S.R."/>
            <person name="Larimer F."/>
            <person name="Land M.L."/>
            <person name="Hauser L."/>
            <person name="Kyrpides N."/>
            <person name="Ivanova N.N."/>
            <person name="Richardson P."/>
        </authorList>
    </citation>
    <scope>NUCLEOTIDE SEQUENCE [LARGE SCALE GENOMIC DNA]</scope>
    <source>
        <strain evidence="11">MP104C</strain>
    </source>
</reference>
<evidence type="ECO:0000256" key="1">
    <source>
        <dbReference type="ARBA" id="ARBA00022472"/>
    </source>
</evidence>
<dbReference type="CDD" id="cd09891">
    <property type="entry name" value="NGN_Bact_1"/>
    <property type="match status" value="1"/>
</dbReference>
<evidence type="ECO:0000313" key="10">
    <source>
        <dbReference type="EMBL" id="ACA58771.1"/>
    </source>
</evidence>
<dbReference type="InterPro" id="IPR015869">
    <property type="entry name" value="Transcrpt_antiterm_NusG_bac_CS"/>
</dbReference>
<dbReference type="PANTHER" id="PTHR30265">
    <property type="entry name" value="RHO-INTERACTING TRANSCRIPTION TERMINATION FACTOR NUSG"/>
    <property type="match status" value="1"/>
</dbReference>
<dbReference type="Pfam" id="PF02357">
    <property type="entry name" value="NusG"/>
    <property type="match status" value="1"/>
</dbReference>
<protein>
    <recommendedName>
        <fullName evidence="5 6">Transcription termination/antitermination protein NusG</fullName>
    </recommendedName>
</protein>
<dbReference type="eggNOG" id="COG0250">
    <property type="taxonomic scope" value="Bacteria"/>
</dbReference>
<reference evidence="10 11" key="2">
    <citation type="journal article" date="2008" name="Science">
        <title>Environmental genomics reveals a single-species ecosystem deep within Earth.</title>
        <authorList>
            <person name="Chivian D."/>
            <person name="Brodie E.L."/>
            <person name="Alm E.J."/>
            <person name="Culley D.E."/>
            <person name="Dehal P.S."/>
            <person name="Desantis T.Z."/>
            <person name="Gihring T.M."/>
            <person name="Lapidus A."/>
            <person name="Lin L.H."/>
            <person name="Lowry S.R."/>
            <person name="Moser D.P."/>
            <person name="Richardson P.M."/>
            <person name="Southam G."/>
            <person name="Wanger G."/>
            <person name="Pratt L.M."/>
            <person name="Andersen G.L."/>
            <person name="Hazen T.C."/>
            <person name="Brockman F.J."/>
            <person name="Arkin A.P."/>
            <person name="Onstott T.C."/>
        </authorList>
    </citation>
    <scope>NUCLEOTIDE SEQUENCE [LARGE SCALE GENOMIC DNA]</scope>
    <source>
        <strain evidence="10 11">MP104C</strain>
    </source>
</reference>